<keyword evidence="14" id="KW-1185">Reference proteome</keyword>
<evidence type="ECO:0000313" key="13">
    <source>
        <dbReference type="EMBL" id="PWA30020.1"/>
    </source>
</evidence>
<keyword evidence="9 10" id="KW-0472">Membrane</keyword>
<dbReference type="SUPFAM" id="SSF103506">
    <property type="entry name" value="Mitochondrial carrier"/>
    <property type="match status" value="1"/>
</dbReference>
<gene>
    <name evidence="13" type="ORF">CCH79_00009682</name>
</gene>
<dbReference type="PROSITE" id="PS50222">
    <property type="entry name" value="EF_HAND_2"/>
    <property type="match status" value="4"/>
</dbReference>
<dbReference type="PRINTS" id="PR00926">
    <property type="entry name" value="MITOCARRIER"/>
</dbReference>
<feature type="repeat" description="Solcar" evidence="10">
    <location>
        <begin position="268"/>
        <end position="353"/>
    </location>
</feature>
<comment type="subcellular location">
    <subcellularLocation>
        <location evidence="1">Mitochondrion inner membrane</location>
        <topology evidence="1">Multi-pass membrane protein</topology>
    </subcellularLocation>
</comment>
<keyword evidence="7" id="KW-0106">Calcium</keyword>
<sequence>MDRFRGLFVKLDQNKDGFISMAELHEEMRKHGIISGDGKVQNIMESYDKDKDGLLDYKEFLSYMMDRERKWKIHFHDLDKNNCGVIDQEDIICLFKELGVVISKPNAKKIIQMMDKDKSMTVDWDEFLHYIILNPVDNIGELVSSWKHSLVFDVGESRAMAIEFPDNVSGFGAWKTFVLSAGLADAVSRTATAPIDRLKTQLQVQGSKAFSQGFQELRGGGLRSMWQGNVVNVLKGTPQSTLQCLIYAQLLCFTQLKVYTQNRSQETLTVQQRFGLGCISGAVAHAAFYPLEVLKVRLNLQQAGTYHGVVACARSIYKHESMSSFYRGFRPSILCMIPYAGVECAVHQSIMSWAKSNPTYSSDSKLFFFSFVAFASGQISSYPLAVIRTQQQAQGNRWHLWLRFHYKPFIADSHPVSGVLSGLIRIYERNGFRGYYNGMGASFVRAIPCALINYSLTRKFENMFSSMES</sequence>
<accession>A0A315W405</accession>
<dbReference type="EMBL" id="NHOQ01000466">
    <property type="protein sequence ID" value="PWA30020.1"/>
    <property type="molecule type" value="Genomic_DNA"/>
</dbReference>
<dbReference type="Gene3D" id="1.10.238.10">
    <property type="entry name" value="EF-hand"/>
    <property type="match status" value="2"/>
</dbReference>
<dbReference type="InterPro" id="IPR002067">
    <property type="entry name" value="MCP"/>
</dbReference>
<evidence type="ECO:0000256" key="2">
    <source>
        <dbReference type="ARBA" id="ARBA00006375"/>
    </source>
</evidence>
<dbReference type="InterPro" id="IPR011992">
    <property type="entry name" value="EF-hand-dom_pair"/>
</dbReference>
<dbReference type="PROSITE" id="PS00018">
    <property type="entry name" value="EF_HAND_1"/>
    <property type="match status" value="2"/>
</dbReference>
<dbReference type="PANTHER" id="PTHR24089">
    <property type="entry name" value="SOLUTE CARRIER FAMILY 25"/>
    <property type="match status" value="1"/>
</dbReference>
<dbReference type="AlphaFoldDB" id="A0A315W405"/>
<evidence type="ECO:0000256" key="3">
    <source>
        <dbReference type="ARBA" id="ARBA00022448"/>
    </source>
</evidence>
<dbReference type="Pfam" id="PF13499">
    <property type="entry name" value="EF-hand_7"/>
    <property type="match status" value="2"/>
</dbReference>
<keyword evidence="5" id="KW-0479">Metal-binding</keyword>
<evidence type="ECO:0000259" key="12">
    <source>
        <dbReference type="PROSITE" id="PS50222"/>
    </source>
</evidence>
<dbReference type="Pfam" id="PF00153">
    <property type="entry name" value="Mito_carr"/>
    <property type="match status" value="3"/>
</dbReference>
<dbReference type="InterPro" id="IPR002048">
    <property type="entry name" value="EF_hand_dom"/>
</dbReference>
<dbReference type="InterPro" id="IPR023395">
    <property type="entry name" value="MCP_dom_sf"/>
</dbReference>
<dbReference type="CDD" id="cd00051">
    <property type="entry name" value="EFh"/>
    <property type="match status" value="1"/>
</dbReference>
<keyword evidence="4 10" id="KW-0812">Transmembrane</keyword>
<evidence type="ECO:0000256" key="1">
    <source>
        <dbReference type="ARBA" id="ARBA00004448"/>
    </source>
</evidence>
<feature type="domain" description="EF-hand" evidence="12">
    <location>
        <begin position="75"/>
        <end position="101"/>
    </location>
</feature>
<evidence type="ECO:0000256" key="10">
    <source>
        <dbReference type="PROSITE-ProRule" id="PRU00282"/>
    </source>
</evidence>
<comment type="similarity">
    <text evidence="2 11">Belongs to the mitochondrial carrier (TC 2.A.29) family.</text>
</comment>
<reference evidence="13 14" key="1">
    <citation type="journal article" date="2018" name="G3 (Bethesda)">
        <title>A High-Quality Reference Genome for the Invasive Mosquitofish Gambusia affinis Using a Chicago Library.</title>
        <authorList>
            <person name="Hoffberg S.L."/>
            <person name="Troendle N.J."/>
            <person name="Glenn T.C."/>
            <person name="Mahmud O."/>
            <person name="Louha S."/>
            <person name="Chalopin D."/>
            <person name="Bennetzen J.L."/>
            <person name="Mauricio R."/>
        </authorList>
    </citation>
    <scope>NUCLEOTIDE SEQUENCE [LARGE SCALE GENOMIC DNA]</scope>
    <source>
        <strain evidence="13">NE01/NJP1002.9</strain>
        <tissue evidence="13">Muscle</tissue>
    </source>
</reference>
<feature type="repeat" description="Solcar" evidence="10">
    <location>
        <begin position="172"/>
        <end position="253"/>
    </location>
</feature>
<evidence type="ECO:0000256" key="9">
    <source>
        <dbReference type="ARBA" id="ARBA00023136"/>
    </source>
</evidence>
<evidence type="ECO:0000256" key="7">
    <source>
        <dbReference type="ARBA" id="ARBA00022837"/>
    </source>
</evidence>
<comment type="caution">
    <text evidence="13">The sequence shown here is derived from an EMBL/GenBank/DDBJ whole genome shotgun (WGS) entry which is preliminary data.</text>
</comment>
<dbReference type="Proteomes" id="UP000250572">
    <property type="component" value="Unassembled WGS sequence"/>
</dbReference>
<evidence type="ECO:0000256" key="6">
    <source>
        <dbReference type="ARBA" id="ARBA00022737"/>
    </source>
</evidence>
<protein>
    <recommendedName>
        <fullName evidence="12">EF-hand domain-containing protein</fullName>
    </recommendedName>
</protein>
<feature type="domain" description="EF-hand" evidence="12">
    <location>
        <begin position="102"/>
        <end position="137"/>
    </location>
</feature>
<feature type="domain" description="EF-hand" evidence="12">
    <location>
        <begin position="35"/>
        <end position="70"/>
    </location>
</feature>
<dbReference type="InterPro" id="IPR018108">
    <property type="entry name" value="MCP_transmembrane"/>
</dbReference>
<evidence type="ECO:0000313" key="14">
    <source>
        <dbReference type="Proteomes" id="UP000250572"/>
    </source>
</evidence>
<dbReference type="SMART" id="SM00054">
    <property type="entry name" value="EFh"/>
    <property type="match status" value="4"/>
</dbReference>
<keyword evidence="8" id="KW-1133">Transmembrane helix</keyword>
<evidence type="ECO:0000256" key="11">
    <source>
        <dbReference type="RuleBase" id="RU000488"/>
    </source>
</evidence>
<dbReference type="SUPFAM" id="SSF47473">
    <property type="entry name" value="EF-hand"/>
    <property type="match status" value="1"/>
</dbReference>
<dbReference type="GO" id="GO:0005509">
    <property type="term" value="F:calcium ion binding"/>
    <property type="evidence" value="ECO:0007669"/>
    <property type="project" value="InterPro"/>
</dbReference>
<evidence type="ECO:0000256" key="5">
    <source>
        <dbReference type="ARBA" id="ARBA00022723"/>
    </source>
</evidence>
<dbReference type="GO" id="GO:0055085">
    <property type="term" value="P:transmembrane transport"/>
    <property type="evidence" value="ECO:0007669"/>
    <property type="project" value="InterPro"/>
</dbReference>
<dbReference type="STRING" id="33528.ENSGAFP00000031102"/>
<keyword evidence="6" id="KW-0677">Repeat</keyword>
<dbReference type="Gene3D" id="1.50.40.10">
    <property type="entry name" value="Mitochondrial carrier domain"/>
    <property type="match status" value="1"/>
</dbReference>
<keyword evidence="3 11" id="KW-0813">Transport</keyword>
<evidence type="ECO:0000256" key="4">
    <source>
        <dbReference type="ARBA" id="ARBA00022692"/>
    </source>
</evidence>
<dbReference type="FunFam" id="1.10.238.10:FF:000028">
    <property type="entry name" value="Putative calcium-binding mitochondrial carrier protein scamc-2"/>
    <property type="match status" value="1"/>
</dbReference>
<proteinExistence type="inferred from homology"/>
<feature type="domain" description="EF-hand" evidence="12">
    <location>
        <begin position="1"/>
        <end position="34"/>
    </location>
</feature>
<organism evidence="13 14">
    <name type="scientific">Gambusia affinis</name>
    <name type="common">Western mosquitofish</name>
    <name type="synonym">Heterandria affinis</name>
    <dbReference type="NCBI Taxonomy" id="33528"/>
    <lineage>
        <taxon>Eukaryota</taxon>
        <taxon>Metazoa</taxon>
        <taxon>Chordata</taxon>
        <taxon>Craniata</taxon>
        <taxon>Vertebrata</taxon>
        <taxon>Euteleostomi</taxon>
        <taxon>Actinopterygii</taxon>
        <taxon>Neopterygii</taxon>
        <taxon>Teleostei</taxon>
        <taxon>Neoteleostei</taxon>
        <taxon>Acanthomorphata</taxon>
        <taxon>Ovalentaria</taxon>
        <taxon>Atherinomorphae</taxon>
        <taxon>Cyprinodontiformes</taxon>
        <taxon>Poeciliidae</taxon>
        <taxon>Poeciliinae</taxon>
        <taxon>Gambusia</taxon>
    </lineage>
</organism>
<name>A0A315W405_GAMAF</name>
<dbReference type="InterPro" id="IPR018247">
    <property type="entry name" value="EF_Hand_1_Ca_BS"/>
</dbReference>
<feature type="repeat" description="Solcar" evidence="10">
    <location>
        <begin position="364"/>
        <end position="463"/>
    </location>
</feature>
<dbReference type="GO" id="GO:0005743">
    <property type="term" value="C:mitochondrial inner membrane"/>
    <property type="evidence" value="ECO:0007669"/>
    <property type="project" value="UniProtKB-SubCell"/>
</dbReference>
<evidence type="ECO:0000256" key="8">
    <source>
        <dbReference type="ARBA" id="ARBA00022989"/>
    </source>
</evidence>
<dbReference type="PROSITE" id="PS50920">
    <property type="entry name" value="SOLCAR"/>
    <property type="match status" value="3"/>
</dbReference>